<name>A0A0K8RED7_IXORI</name>
<keyword evidence="1" id="KW-0732">Signal</keyword>
<evidence type="ECO:0000256" key="1">
    <source>
        <dbReference type="SAM" id="SignalP"/>
    </source>
</evidence>
<feature type="signal peptide" evidence="1">
    <location>
        <begin position="1"/>
        <end position="28"/>
    </location>
</feature>
<evidence type="ECO:0000313" key="2">
    <source>
        <dbReference type="EMBL" id="JAA69446.1"/>
    </source>
</evidence>
<protein>
    <submittedName>
        <fullName evidence="2">Putative basic tail protein</fullName>
    </submittedName>
</protein>
<sequence length="86" mass="9255">MAFNVFAFLQLAVFVAIVFNVNLHSVSADSNGQGSSTSSGKSLKVDFCETNCTEQDGVWSPCLGDCFCVHEGDSKEGRCMHGTTRQ</sequence>
<proteinExistence type="evidence at transcript level"/>
<accession>A0A0K8RED7</accession>
<reference evidence="2" key="1">
    <citation type="submission" date="2012-12" db="EMBL/GenBank/DDBJ databases">
        <title>Identification and characterization of a phenylalanine ammonia-lyase gene family in Isatis indigotica Fort.</title>
        <authorList>
            <person name="Liu Q."/>
            <person name="Chen J."/>
            <person name="Zhou X."/>
            <person name="Di P."/>
            <person name="Xiao Y."/>
            <person name="Xuan H."/>
            <person name="Zhang L."/>
            <person name="Chen W."/>
        </authorList>
    </citation>
    <scope>NUCLEOTIDE SEQUENCE</scope>
    <source>
        <tissue evidence="2">Salivary gland</tissue>
    </source>
</reference>
<dbReference type="EMBL" id="GADI01004362">
    <property type="protein sequence ID" value="JAA69446.1"/>
    <property type="molecule type" value="mRNA"/>
</dbReference>
<organism evidence="2">
    <name type="scientific">Ixodes ricinus</name>
    <name type="common">Common tick</name>
    <name type="synonym">Acarus ricinus</name>
    <dbReference type="NCBI Taxonomy" id="34613"/>
    <lineage>
        <taxon>Eukaryota</taxon>
        <taxon>Metazoa</taxon>
        <taxon>Ecdysozoa</taxon>
        <taxon>Arthropoda</taxon>
        <taxon>Chelicerata</taxon>
        <taxon>Arachnida</taxon>
        <taxon>Acari</taxon>
        <taxon>Parasitiformes</taxon>
        <taxon>Ixodida</taxon>
        <taxon>Ixodoidea</taxon>
        <taxon>Ixodidae</taxon>
        <taxon>Ixodinae</taxon>
        <taxon>Ixodes</taxon>
    </lineage>
</organism>
<feature type="chain" id="PRO_5005517726" evidence="1">
    <location>
        <begin position="29"/>
        <end position="86"/>
    </location>
</feature>
<dbReference type="AlphaFoldDB" id="A0A0K8RED7"/>